<dbReference type="PANTHER" id="PTHR19325">
    <property type="entry name" value="COMPLEMENT COMPONENT-RELATED SUSHI DOMAIN-CONTAINING"/>
    <property type="match status" value="1"/>
</dbReference>
<dbReference type="InterPro" id="IPR000436">
    <property type="entry name" value="Sushi_SCR_CCP_dom"/>
</dbReference>
<evidence type="ECO:0000256" key="1">
    <source>
        <dbReference type="ARBA" id="ARBA00022659"/>
    </source>
</evidence>
<evidence type="ECO:0000259" key="6">
    <source>
        <dbReference type="PROSITE" id="PS50923"/>
    </source>
</evidence>
<name>A0A433U5Q2_ELYCH</name>
<dbReference type="EMBL" id="RQTK01000065">
    <property type="protein sequence ID" value="RUS89134.1"/>
    <property type="molecule type" value="Genomic_DNA"/>
</dbReference>
<keyword evidence="8" id="KW-1185">Reference proteome</keyword>
<feature type="domain" description="Sushi" evidence="6">
    <location>
        <begin position="184"/>
        <end position="241"/>
    </location>
</feature>
<evidence type="ECO:0000256" key="4">
    <source>
        <dbReference type="ARBA" id="ARBA00023180"/>
    </source>
</evidence>
<dbReference type="InterPro" id="IPR050350">
    <property type="entry name" value="Compl-Cell_Adhes-Reg"/>
</dbReference>
<dbReference type="AlphaFoldDB" id="A0A433U5Q2"/>
<keyword evidence="1 5" id="KW-0768">Sushi</keyword>
<dbReference type="CDD" id="cd00033">
    <property type="entry name" value="CCP"/>
    <property type="match status" value="2"/>
</dbReference>
<dbReference type="OrthoDB" id="6158843at2759"/>
<reference evidence="7 8" key="1">
    <citation type="submission" date="2019-01" db="EMBL/GenBank/DDBJ databases">
        <title>A draft genome assembly of the solar-powered sea slug Elysia chlorotica.</title>
        <authorList>
            <person name="Cai H."/>
            <person name="Li Q."/>
            <person name="Fang X."/>
            <person name="Li J."/>
            <person name="Curtis N.E."/>
            <person name="Altenburger A."/>
            <person name="Shibata T."/>
            <person name="Feng M."/>
            <person name="Maeda T."/>
            <person name="Schwartz J.A."/>
            <person name="Shigenobu S."/>
            <person name="Lundholm N."/>
            <person name="Nishiyama T."/>
            <person name="Yang H."/>
            <person name="Hasebe M."/>
            <person name="Li S."/>
            <person name="Pierce S.K."/>
            <person name="Wang J."/>
        </authorList>
    </citation>
    <scope>NUCLEOTIDE SEQUENCE [LARGE SCALE GENOMIC DNA]</scope>
    <source>
        <strain evidence="7">EC2010</strain>
        <tissue evidence="7">Whole organism of an adult</tissue>
    </source>
</reference>
<dbReference type="Gene3D" id="2.10.70.10">
    <property type="entry name" value="Complement Module, domain 1"/>
    <property type="match status" value="4"/>
</dbReference>
<keyword evidence="4" id="KW-0325">Glycoprotein</keyword>
<protein>
    <recommendedName>
        <fullName evidence="6">Sushi domain-containing protein</fullName>
    </recommendedName>
</protein>
<accession>A0A433U5Q2</accession>
<evidence type="ECO:0000256" key="5">
    <source>
        <dbReference type="PROSITE-ProRule" id="PRU00302"/>
    </source>
</evidence>
<keyword evidence="2" id="KW-0677">Repeat</keyword>
<evidence type="ECO:0000313" key="8">
    <source>
        <dbReference type="Proteomes" id="UP000271974"/>
    </source>
</evidence>
<dbReference type="Pfam" id="PF00084">
    <property type="entry name" value="Sushi"/>
    <property type="match status" value="3"/>
</dbReference>
<dbReference type="InterPro" id="IPR035976">
    <property type="entry name" value="Sushi/SCR/CCP_sf"/>
</dbReference>
<organism evidence="7 8">
    <name type="scientific">Elysia chlorotica</name>
    <name type="common">Eastern emerald elysia</name>
    <name type="synonym">Sea slug</name>
    <dbReference type="NCBI Taxonomy" id="188477"/>
    <lineage>
        <taxon>Eukaryota</taxon>
        <taxon>Metazoa</taxon>
        <taxon>Spiralia</taxon>
        <taxon>Lophotrochozoa</taxon>
        <taxon>Mollusca</taxon>
        <taxon>Gastropoda</taxon>
        <taxon>Heterobranchia</taxon>
        <taxon>Euthyneura</taxon>
        <taxon>Panpulmonata</taxon>
        <taxon>Sacoglossa</taxon>
        <taxon>Placobranchoidea</taxon>
        <taxon>Plakobranchidae</taxon>
        <taxon>Elysia</taxon>
    </lineage>
</organism>
<dbReference type="PANTHER" id="PTHR19325:SF575">
    <property type="entry name" value="LOCOMOTION-RELATED PROTEIN HIKARU GENKI"/>
    <property type="match status" value="1"/>
</dbReference>
<dbReference type="STRING" id="188477.A0A433U5Q2"/>
<evidence type="ECO:0000256" key="2">
    <source>
        <dbReference type="ARBA" id="ARBA00022737"/>
    </source>
</evidence>
<evidence type="ECO:0000313" key="7">
    <source>
        <dbReference type="EMBL" id="RUS89134.1"/>
    </source>
</evidence>
<dbReference type="SMART" id="SM00032">
    <property type="entry name" value="CCP"/>
    <property type="match status" value="4"/>
</dbReference>
<proteinExistence type="predicted"/>
<gene>
    <name evidence="7" type="ORF">EGW08_003142</name>
</gene>
<dbReference type="PROSITE" id="PS50923">
    <property type="entry name" value="SUSHI"/>
    <property type="match status" value="3"/>
</dbReference>
<feature type="domain" description="Sushi" evidence="6">
    <location>
        <begin position="45"/>
        <end position="104"/>
    </location>
</feature>
<feature type="disulfide bond" evidence="5">
    <location>
        <begin position="212"/>
        <end position="239"/>
    </location>
</feature>
<evidence type="ECO:0000256" key="3">
    <source>
        <dbReference type="ARBA" id="ARBA00023157"/>
    </source>
</evidence>
<dbReference type="Proteomes" id="UP000271974">
    <property type="component" value="Unassembled WGS sequence"/>
</dbReference>
<comment type="caution">
    <text evidence="5">Lacks conserved residue(s) required for the propagation of feature annotation.</text>
</comment>
<dbReference type="SUPFAM" id="SSF57535">
    <property type="entry name" value="Complement control module/SCR domain"/>
    <property type="match status" value="4"/>
</dbReference>
<feature type="domain" description="Sushi" evidence="6">
    <location>
        <begin position="242"/>
        <end position="301"/>
    </location>
</feature>
<comment type="caution">
    <text evidence="7">The sequence shown here is derived from an EMBL/GenBank/DDBJ whole genome shotgun (WGS) entry which is preliminary data.</text>
</comment>
<keyword evidence="3 5" id="KW-1015">Disulfide bond</keyword>
<sequence length="375" mass="39864">MKRDGVGSVFYTCAQGYFQTGINLVSTCEGRSKGWSAVDIKCTLVDCGAPPTVFGAMSTGSRTTADAEVSYTCLAGSIPTSPVMTSTCVGQSGQWSPEPGPCTEVSCGPPPPVNAMDVELTTVSAEGAFPGLTNLSLPMAYGGEAVYTCQSQHGYTQPDGASYTSLCQADGTWRPTSEFQCTLVECGQPPPVDNSNVNFTAVTFGSKATVTCMPGFSPVETLTFTCNANATWEGPEVTCEMVKCAEPPVLENATVVYNSTDVAATAEYKCVEPALKEHEENSTTQCMENGKWSAVGLVCITIPCGLPPPVDHSQVSLYAVGDLIFADYVCNEGFVAQASQLFNRYVSYFSWSIGKERIGMRDKVELLLRFSLDAT</sequence>